<dbReference type="OrthoDB" id="406695at2759"/>
<evidence type="ECO:0000313" key="1">
    <source>
        <dbReference type="EMBL" id="CAE7748835.1"/>
    </source>
</evidence>
<accession>A0A812XQP1</accession>
<evidence type="ECO:0000313" key="2">
    <source>
        <dbReference type="Proteomes" id="UP000649617"/>
    </source>
</evidence>
<keyword evidence="2" id="KW-1185">Reference proteome</keyword>
<protein>
    <submittedName>
        <fullName evidence="1">MCAT protein</fullName>
    </submittedName>
</protein>
<name>A0A812XQP1_SYMPI</name>
<dbReference type="Proteomes" id="UP000649617">
    <property type="component" value="Unassembled WGS sequence"/>
</dbReference>
<organism evidence="1 2">
    <name type="scientific">Symbiodinium pilosum</name>
    <name type="common">Dinoflagellate</name>
    <dbReference type="NCBI Taxonomy" id="2952"/>
    <lineage>
        <taxon>Eukaryota</taxon>
        <taxon>Sar</taxon>
        <taxon>Alveolata</taxon>
        <taxon>Dinophyceae</taxon>
        <taxon>Suessiales</taxon>
        <taxon>Symbiodiniaceae</taxon>
        <taxon>Symbiodinium</taxon>
    </lineage>
</organism>
<reference evidence="1" key="1">
    <citation type="submission" date="2021-02" db="EMBL/GenBank/DDBJ databases">
        <authorList>
            <person name="Dougan E. K."/>
            <person name="Rhodes N."/>
            <person name="Thang M."/>
            <person name="Chan C."/>
        </authorList>
    </citation>
    <scope>NUCLEOTIDE SEQUENCE</scope>
</reference>
<dbReference type="EMBL" id="CAJNIZ010046449">
    <property type="protein sequence ID" value="CAE7748835.1"/>
    <property type="molecule type" value="Genomic_DNA"/>
</dbReference>
<comment type="caution">
    <text evidence="1">The sequence shown here is derived from an EMBL/GenBank/DDBJ whole genome shotgun (WGS) entry which is preliminary data.</text>
</comment>
<gene>
    <name evidence="1" type="primary">MCAT</name>
    <name evidence="1" type="ORF">SPIL2461_LOCUS21654</name>
</gene>
<dbReference type="AlphaFoldDB" id="A0A812XQP1"/>
<sequence length="102" mass="11631">MLGNLETKIRQVDKRLSMLKLNSTNHHSHVLKKYDVGCGCLSPENLKAVQEHFLEDFVHLRSVLGPSKYAPKEALESNFVVKESKCSAFLRNGKQLWPPLKK</sequence>
<proteinExistence type="predicted"/>